<dbReference type="Gene3D" id="2.30.30.240">
    <property type="entry name" value="PRC-barrel domain"/>
    <property type="match status" value="1"/>
</dbReference>
<feature type="signal peptide" evidence="1">
    <location>
        <begin position="1"/>
        <end position="21"/>
    </location>
</feature>
<dbReference type="PANTHER" id="PTHR36505">
    <property type="entry name" value="BLR1072 PROTEIN"/>
    <property type="match status" value="1"/>
</dbReference>
<dbReference type="PANTHER" id="PTHR36505:SF1">
    <property type="entry name" value="BLR1072 PROTEIN"/>
    <property type="match status" value="1"/>
</dbReference>
<feature type="domain" description="PRC-barrel" evidence="2">
    <location>
        <begin position="69"/>
        <end position="144"/>
    </location>
</feature>
<name>A0AA92HAV8_RHIRH</name>
<accession>A0AA92HAV8</accession>
<dbReference type="InterPro" id="IPR011033">
    <property type="entry name" value="PRC_barrel-like_sf"/>
</dbReference>
<dbReference type="Proteomes" id="UP000244335">
    <property type="component" value="Unassembled WGS sequence"/>
</dbReference>
<dbReference type="SUPFAM" id="SSF50346">
    <property type="entry name" value="PRC-barrel domain"/>
    <property type="match status" value="1"/>
</dbReference>
<proteinExistence type="predicted"/>
<keyword evidence="1" id="KW-0732">Signal</keyword>
<sequence length="158" mass="16196">MKNKVFALAAVAALTSSVAFAQTAAPAAPAATAPAAAGADAMMSGPGFTMGTKPAGPLKFVNVQKTDLTADQLEGMNIYNAQNEEIGEIEDVVIGDGKAVIGIVASVGGFLGINESYVVLDPTSVAINNDNGTWKAHVDTTKEALQNAPKLDYDKLDD</sequence>
<evidence type="ECO:0000313" key="4">
    <source>
        <dbReference type="Proteomes" id="UP000244335"/>
    </source>
</evidence>
<evidence type="ECO:0000256" key="1">
    <source>
        <dbReference type="SAM" id="SignalP"/>
    </source>
</evidence>
<evidence type="ECO:0000313" key="3">
    <source>
        <dbReference type="EMBL" id="PVE56648.1"/>
    </source>
</evidence>
<comment type="caution">
    <text evidence="3">The sequence shown here is derived from an EMBL/GenBank/DDBJ whole genome shotgun (WGS) entry which is preliminary data.</text>
</comment>
<reference evidence="3 4" key="1">
    <citation type="submission" date="2018-04" db="EMBL/GenBank/DDBJ databases">
        <authorList>
            <person name="Hagen T."/>
        </authorList>
    </citation>
    <scope>NUCLEOTIDE SEQUENCE [LARGE SCALE GENOMIC DNA]</scope>
    <source>
        <strain evidence="3 4">TPD7009</strain>
    </source>
</reference>
<evidence type="ECO:0000259" key="2">
    <source>
        <dbReference type="Pfam" id="PF05239"/>
    </source>
</evidence>
<dbReference type="RefSeq" id="WP_062440716.1">
    <property type="nucleotide sequence ID" value="NZ_QDFR01000001.1"/>
</dbReference>
<dbReference type="GeneID" id="301043731"/>
<organism evidence="3 4">
    <name type="scientific">Rhizobium rhizogenes</name>
    <name type="common">Agrobacterium rhizogenes</name>
    <dbReference type="NCBI Taxonomy" id="359"/>
    <lineage>
        <taxon>Bacteria</taxon>
        <taxon>Pseudomonadati</taxon>
        <taxon>Pseudomonadota</taxon>
        <taxon>Alphaproteobacteria</taxon>
        <taxon>Hyphomicrobiales</taxon>
        <taxon>Rhizobiaceae</taxon>
        <taxon>Rhizobium/Agrobacterium group</taxon>
        <taxon>Rhizobium</taxon>
    </lineage>
</organism>
<dbReference type="InterPro" id="IPR027275">
    <property type="entry name" value="PRC-brl_dom"/>
</dbReference>
<dbReference type="EMBL" id="QDFR01000001">
    <property type="protein sequence ID" value="PVE56648.1"/>
    <property type="molecule type" value="Genomic_DNA"/>
</dbReference>
<dbReference type="Pfam" id="PF05239">
    <property type="entry name" value="PRC"/>
    <property type="match status" value="1"/>
</dbReference>
<dbReference type="AlphaFoldDB" id="A0AA92HAV8"/>
<feature type="chain" id="PRO_5041684751" evidence="1">
    <location>
        <begin position="22"/>
        <end position="158"/>
    </location>
</feature>
<gene>
    <name evidence="3" type="ORF">DC430_02400</name>
</gene>
<protein>
    <submittedName>
        <fullName evidence="3">PRC-barrel domain containing protein</fullName>
    </submittedName>
</protein>